<keyword evidence="2" id="KW-0863">Zinc-finger</keyword>
<dbReference type="EMBL" id="AEUV02000002">
    <property type="protein sequence ID" value="EHI75189.1"/>
    <property type="molecule type" value="Genomic_DNA"/>
</dbReference>
<sequence>MLEILGLDLDRAGRCQHYHGLNDILALKCRDCQRFYACYQCHDALCNHPFKAMDKREVELVLCGNCRSLLNWQDYQTGACPSCQHAFNPNCSRHHAIYFE</sequence>
<name>G5JN84_STRCG</name>
<dbReference type="RefSeq" id="WP_004229337.1">
    <property type="nucleotide sequence ID" value="NZ_AEUV02000002.1"/>
</dbReference>
<dbReference type="Proteomes" id="UP000004322">
    <property type="component" value="Unassembled WGS sequence"/>
</dbReference>
<evidence type="ECO:0000313" key="5">
    <source>
        <dbReference type="EMBL" id="EHI75189.1"/>
    </source>
</evidence>
<dbReference type="GO" id="GO:0008270">
    <property type="term" value="F:zinc ion binding"/>
    <property type="evidence" value="ECO:0007669"/>
    <property type="project" value="UniProtKB-KW"/>
</dbReference>
<evidence type="ECO:0000313" key="6">
    <source>
        <dbReference type="Proteomes" id="UP000004322"/>
    </source>
</evidence>
<dbReference type="STRING" id="873449.STRCR_0121"/>
<evidence type="ECO:0000259" key="4">
    <source>
        <dbReference type="PROSITE" id="PS51266"/>
    </source>
</evidence>
<organism evidence="5 6">
    <name type="scientific">Streptococcus criceti HS-6</name>
    <dbReference type="NCBI Taxonomy" id="873449"/>
    <lineage>
        <taxon>Bacteria</taxon>
        <taxon>Bacillati</taxon>
        <taxon>Bacillota</taxon>
        <taxon>Bacilli</taxon>
        <taxon>Lactobacillales</taxon>
        <taxon>Streptococcaceae</taxon>
        <taxon>Streptococcus</taxon>
    </lineage>
</organism>
<dbReference type="InterPro" id="IPR037274">
    <property type="entry name" value="Znf_CHY_sf"/>
</dbReference>
<dbReference type="InterPro" id="IPR008913">
    <property type="entry name" value="Znf_CHY"/>
</dbReference>
<gene>
    <name evidence="5" type="ORF">STRCR_0121</name>
</gene>
<keyword evidence="3" id="KW-0862">Zinc</keyword>
<evidence type="ECO:0000256" key="2">
    <source>
        <dbReference type="ARBA" id="ARBA00022771"/>
    </source>
</evidence>
<keyword evidence="6" id="KW-1185">Reference proteome</keyword>
<dbReference type="SUPFAM" id="SSF161219">
    <property type="entry name" value="CHY zinc finger-like"/>
    <property type="match status" value="1"/>
</dbReference>
<dbReference type="AlphaFoldDB" id="G5JN84"/>
<protein>
    <submittedName>
        <fullName evidence="5">CHY zinc finger family protein</fullName>
    </submittedName>
</protein>
<feature type="domain" description="CHY-type" evidence="4">
    <location>
        <begin position="8"/>
        <end position="85"/>
    </location>
</feature>
<dbReference type="Pfam" id="PF05495">
    <property type="entry name" value="zf-CHY"/>
    <property type="match status" value="1"/>
</dbReference>
<comment type="caution">
    <text evidence="5">The sequence shown here is derived from an EMBL/GenBank/DDBJ whole genome shotgun (WGS) entry which is preliminary data.</text>
</comment>
<accession>G5JN84</accession>
<proteinExistence type="predicted"/>
<reference evidence="5" key="1">
    <citation type="submission" date="2011-07" db="EMBL/GenBank/DDBJ databases">
        <authorList>
            <person name="Stanhope M.J."/>
            <person name="Durkin A.S."/>
            <person name="Hostetler J."/>
            <person name="Kim M."/>
            <person name="Radune D."/>
            <person name="Singh I."/>
            <person name="Town C.D."/>
        </authorList>
    </citation>
    <scope>NUCLEOTIDE SEQUENCE [LARGE SCALE GENOMIC DNA]</scope>
    <source>
        <strain evidence="5">HS-6</strain>
    </source>
</reference>
<evidence type="ECO:0000256" key="1">
    <source>
        <dbReference type="ARBA" id="ARBA00022723"/>
    </source>
</evidence>
<dbReference type="OrthoDB" id="882119at2"/>
<keyword evidence="1" id="KW-0479">Metal-binding</keyword>
<dbReference type="PIRSF" id="PIRSF017292">
    <property type="entry name" value="UCP017292_Znf_CHY"/>
    <property type="match status" value="1"/>
</dbReference>
<dbReference type="InterPro" id="IPR016694">
    <property type="entry name" value="UCP017292"/>
</dbReference>
<dbReference type="eggNOG" id="COG4357">
    <property type="taxonomic scope" value="Bacteria"/>
</dbReference>
<evidence type="ECO:0000256" key="3">
    <source>
        <dbReference type="ARBA" id="ARBA00022833"/>
    </source>
</evidence>
<dbReference type="PROSITE" id="PS51266">
    <property type="entry name" value="ZF_CHY"/>
    <property type="match status" value="1"/>
</dbReference>